<evidence type="ECO:0000256" key="1">
    <source>
        <dbReference type="SAM" id="MobiDB-lite"/>
    </source>
</evidence>
<feature type="region of interest" description="Disordered" evidence="1">
    <location>
        <begin position="20"/>
        <end position="49"/>
    </location>
</feature>
<dbReference type="RefSeq" id="WP_316660233.1">
    <property type="nucleotide sequence ID" value="NZ_JAWHTF010000001.1"/>
</dbReference>
<dbReference type="Proteomes" id="UP001268651">
    <property type="component" value="Unassembled WGS sequence"/>
</dbReference>
<organism evidence="2 3">
    <name type="scientific">Gilvirhabdus luticola</name>
    <dbReference type="NCBI Taxonomy" id="3079858"/>
    <lineage>
        <taxon>Bacteria</taxon>
        <taxon>Pseudomonadati</taxon>
        <taxon>Bacteroidota</taxon>
        <taxon>Flavobacteriia</taxon>
        <taxon>Flavobacteriales</taxon>
        <taxon>Flavobacteriaceae</taxon>
        <taxon>Gilvirhabdus</taxon>
    </lineage>
</organism>
<reference evidence="2 3" key="1">
    <citation type="submission" date="2023-10" db="EMBL/GenBank/DDBJ databases">
        <title>Marimonas sp. nov. isolated from tidal mud flat.</title>
        <authorList>
            <person name="Jaincy N.J."/>
            <person name="Srinivasan S."/>
            <person name="Lee S.-S."/>
        </authorList>
    </citation>
    <scope>NUCLEOTIDE SEQUENCE [LARGE SCALE GENOMIC DNA]</scope>
    <source>
        <strain evidence="2 3">MJ-SS3</strain>
    </source>
</reference>
<evidence type="ECO:0000313" key="3">
    <source>
        <dbReference type="Proteomes" id="UP001268651"/>
    </source>
</evidence>
<sequence length="49" mass="5521">MHRVLIITIIFLVTSCGTTKQNNTAKSSENKLILPPNTASNKYSEMRQK</sequence>
<name>A0ABU3U291_9FLAO</name>
<protein>
    <recommendedName>
        <fullName evidence="4">Lipoprotein</fullName>
    </recommendedName>
</protein>
<proteinExistence type="predicted"/>
<accession>A0ABU3U291</accession>
<keyword evidence="3" id="KW-1185">Reference proteome</keyword>
<gene>
    <name evidence="2" type="ORF">RXV94_00070</name>
</gene>
<evidence type="ECO:0008006" key="4">
    <source>
        <dbReference type="Google" id="ProtNLM"/>
    </source>
</evidence>
<comment type="caution">
    <text evidence="2">The sequence shown here is derived from an EMBL/GenBank/DDBJ whole genome shotgun (WGS) entry which is preliminary data.</text>
</comment>
<evidence type="ECO:0000313" key="2">
    <source>
        <dbReference type="EMBL" id="MDU8884533.1"/>
    </source>
</evidence>
<dbReference type="EMBL" id="JAWHTF010000001">
    <property type="protein sequence ID" value="MDU8884533.1"/>
    <property type="molecule type" value="Genomic_DNA"/>
</dbReference>
<dbReference type="PROSITE" id="PS51257">
    <property type="entry name" value="PROKAR_LIPOPROTEIN"/>
    <property type="match status" value="1"/>
</dbReference>